<sequence>MTWRKSSRSKGNSNRVEVATVPPAEDKTPGSPCRGLPRARTNCLLAAQSWARFSRSGGRTRKAKG</sequence>
<proteinExistence type="predicted"/>
<dbReference type="Proteomes" id="UP001589627">
    <property type="component" value="Unassembled WGS sequence"/>
</dbReference>
<evidence type="ECO:0000313" key="4">
    <source>
        <dbReference type="Proteomes" id="UP001589627"/>
    </source>
</evidence>
<dbReference type="RefSeq" id="WP_378208408.1">
    <property type="nucleotide sequence ID" value="NZ_JBHLZP010000239.1"/>
</dbReference>
<feature type="region of interest" description="Disordered" evidence="1">
    <location>
        <begin position="1"/>
        <end position="36"/>
    </location>
</feature>
<dbReference type="EMBL" id="JBHLZP010000239">
    <property type="protein sequence ID" value="MFB9835962.1"/>
    <property type="molecule type" value="Genomic_DNA"/>
</dbReference>
<accession>A0ABV5YLM7</accession>
<dbReference type="InterPro" id="IPR007278">
    <property type="entry name" value="DUF397"/>
</dbReference>
<dbReference type="Pfam" id="PF04149">
    <property type="entry name" value="DUF397"/>
    <property type="match status" value="1"/>
</dbReference>
<gene>
    <name evidence="3" type="ORF">ACFFNX_27660</name>
</gene>
<comment type="caution">
    <text evidence="3">The sequence shown here is derived from an EMBL/GenBank/DDBJ whole genome shotgun (WGS) entry which is preliminary data.</text>
</comment>
<name>A0ABV5YLM7_9ACTN</name>
<organism evidence="3 4">
    <name type="scientific">Actinoallomurus acaciae</name>
    <dbReference type="NCBI Taxonomy" id="502577"/>
    <lineage>
        <taxon>Bacteria</taxon>
        <taxon>Bacillati</taxon>
        <taxon>Actinomycetota</taxon>
        <taxon>Actinomycetes</taxon>
        <taxon>Streptosporangiales</taxon>
        <taxon>Thermomonosporaceae</taxon>
        <taxon>Actinoallomurus</taxon>
    </lineage>
</organism>
<evidence type="ECO:0000256" key="1">
    <source>
        <dbReference type="SAM" id="MobiDB-lite"/>
    </source>
</evidence>
<protein>
    <submittedName>
        <fullName evidence="3">DUF397 domain-containing protein</fullName>
    </submittedName>
</protein>
<evidence type="ECO:0000259" key="2">
    <source>
        <dbReference type="Pfam" id="PF04149"/>
    </source>
</evidence>
<keyword evidence="4" id="KW-1185">Reference proteome</keyword>
<reference evidence="3 4" key="1">
    <citation type="submission" date="2024-09" db="EMBL/GenBank/DDBJ databases">
        <authorList>
            <person name="Sun Q."/>
            <person name="Mori K."/>
        </authorList>
    </citation>
    <scope>NUCLEOTIDE SEQUENCE [LARGE SCALE GENOMIC DNA]</scope>
    <source>
        <strain evidence="3 4">TBRC 0563</strain>
    </source>
</reference>
<feature type="domain" description="DUF397" evidence="2">
    <location>
        <begin position="2"/>
        <end position="24"/>
    </location>
</feature>
<evidence type="ECO:0000313" key="3">
    <source>
        <dbReference type="EMBL" id="MFB9835962.1"/>
    </source>
</evidence>